<keyword evidence="2" id="KW-1185">Reference proteome</keyword>
<dbReference type="WBParaSite" id="SSLN_0002045201-mRNA-1">
    <property type="protein sequence ID" value="SSLN_0002045201-mRNA-1"/>
    <property type="gene ID" value="SSLN_0002045201"/>
</dbReference>
<organism evidence="3">
    <name type="scientific">Schistocephalus solidus</name>
    <name type="common">Tapeworm</name>
    <dbReference type="NCBI Taxonomy" id="70667"/>
    <lineage>
        <taxon>Eukaryota</taxon>
        <taxon>Metazoa</taxon>
        <taxon>Spiralia</taxon>
        <taxon>Lophotrochozoa</taxon>
        <taxon>Platyhelminthes</taxon>
        <taxon>Cestoda</taxon>
        <taxon>Eucestoda</taxon>
        <taxon>Diphyllobothriidea</taxon>
        <taxon>Diphyllobothriidae</taxon>
        <taxon>Schistocephalus</taxon>
    </lineage>
</organism>
<protein>
    <submittedName>
        <fullName evidence="3">Protein kinase domain-containing protein</fullName>
    </submittedName>
</protein>
<reference evidence="3" key="1">
    <citation type="submission" date="2016-06" db="UniProtKB">
        <authorList>
            <consortium name="WormBaseParasite"/>
        </authorList>
    </citation>
    <scope>IDENTIFICATION</scope>
</reference>
<reference evidence="1 2" key="2">
    <citation type="submission" date="2018-11" db="EMBL/GenBank/DDBJ databases">
        <authorList>
            <consortium name="Pathogen Informatics"/>
        </authorList>
    </citation>
    <scope>NUCLEOTIDE SEQUENCE [LARGE SCALE GENOMIC DNA]</scope>
    <source>
        <strain evidence="1 2">NST_G2</strain>
    </source>
</reference>
<dbReference type="Proteomes" id="UP000275846">
    <property type="component" value="Unassembled WGS sequence"/>
</dbReference>
<evidence type="ECO:0000313" key="3">
    <source>
        <dbReference type="WBParaSite" id="SSLN_0002045201-mRNA-1"/>
    </source>
</evidence>
<sequence length="141" mass="15703">MKFLAENRLLLELQLSFKQNHSCLSSLFLSTEQWTRELDEDGMVDVIFTDFKKADNFQNFWVLTLLKLSSVLMAFMDSESCAGLHAEGNIASSADLNRLISQSTANSHSPTYLLVQNTGSVTLIGDVLHRAPVLTRPGPEL</sequence>
<evidence type="ECO:0000313" key="2">
    <source>
        <dbReference type="Proteomes" id="UP000275846"/>
    </source>
</evidence>
<dbReference type="EMBL" id="UYSU01048901">
    <property type="protein sequence ID" value="VDM06104.1"/>
    <property type="molecule type" value="Genomic_DNA"/>
</dbReference>
<gene>
    <name evidence="1" type="ORF">SSLN_LOCUS19718</name>
</gene>
<accession>A0A183TTC0</accession>
<dbReference type="AlphaFoldDB" id="A0A183TTC0"/>
<proteinExistence type="predicted"/>
<evidence type="ECO:0000313" key="1">
    <source>
        <dbReference type="EMBL" id="VDM06104.1"/>
    </source>
</evidence>
<name>A0A183TTC0_SCHSO</name>